<name>A0A563U0M7_9SPHI</name>
<dbReference type="Proteomes" id="UP000320042">
    <property type="component" value="Unassembled WGS sequence"/>
</dbReference>
<organism evidence="1 2">
    <name type="scientific">Mucilaginibacter pallidiroseus</name>
    <dbReference type="NCBI Taxonomy" id="2599295"/>
    <lineage>
        <taxon>Bacteria</taxon>
        <taxon>Pseudomonadati</taxon>
        <taxon>Bacteroidota</taxon>
        <taxon>Sphingobacteriia</taxon>
        <taxon>Sphingobacteriales</taxon>
        <taxon>Sphingobacteriaceae</taxon>
        <taxon>Mucilaginibacter</taxon>
    </lineage>
</organism>
<dbReference type="RefSeq" id="WP_146383155.1">
    <property type="nucleotide sequence ID" value="NZ_VOEJ01000009.1"/>
</dbReference>
<evidence type="ECO:0000313" key="1">
    <source>
        <dbReference type="EMBL" id="TWR25184.1"/>
    </source>
</evidence>
<evidence type="ECO:0008006" key="3">
    <source>
        <dbReference type="Google" id="ProtNLM"/>
    </source>
</evidence>
<keyword evidence="2" id="KW-1185">Reference proteome</keyword>
<dbReference type="SUPFAM" id="SSF52266">
    <property type="entry name" value="SGNH hydrolase"/>
    <property type="match status" value="1"/>
</dbReference>
<gene>
    <name evidence="1" type="ORF">FPZ43_17075</name>
</gene>
<comment type="caution">
    <text evidence="1">The sequence shown here is derived from an EMBL/GenBank/DDBJ whole genome shotgun (WGS) entry which is preliminary data.</text>
</comment>
<dbReference type="OrthoDB" id="961233at2"/>
<evidence type="ECO:0000313" key="2">
    <source>
        <dbReference type="Proteomes" id="UP000320042"/>
    </source>
</evidence>
<proteinExistence type="predicted"/>
<dbReference type="EMBL" id="VOEJ01000009">
    <property type="protein sequence ID" value="TWR25184.1"/>
    <property type="molecule type" value="Genomic_DNA"/>
</dbReference>
<reference evidence="1 2" key="1">
    <citation type="submission" date="2019-07" db="EMBL/GenBank/DDBJ databases">
        <authorList>
            <person name="Kim J."/>
        </authorList>
    </citation>
    <scope>NUCLEOTIDE SEQUENCE [LARGE SCALE GENOMIC DNA]</scope>
    <source>
        <strain evidence="2">dk17</strain>
    </source>
</reference>
<sequence length="363" mass="42264">MIILITGMNQSFINKIKSEKYFYHLRPRALHPSLYNNLFLESDRWRYGDLYGLCYLHRYKIALEPFTKYPTPRNKNENNRALYIIGDSFLADKELNGAFDAFDYVVFLDRRFPFGAIKLDTALDNYLILEFAERNLAQYYKKTSPGIKLPIGEKQLNITKSASENSSKKDLKGKSITSRIHDIIFNKDLDRNLQLLIFDNKYLTPVKELKAQINYTLFNRLPADVSESTSKDRLFLGITVDTSSNQSAMRQISDSNVNKICRALRFDYNYYREIGFKDVAISIVPNPVSIYNNDSGKYNHLLERIESQVHVPVISVYDTFKSEKQNLYYRSDAHWNPKGMNLWVEKTNMFFNESLISGSSSEK</sequence>
<dbReference type="AlphaFoldDB" id="A0A563U0M7"/>
<accession>A0A563U0M7</accession>
<protein>
    <recommendedName>
        <fullName evidence="3">AlgX/AlgJ SGNH hydrolase-like domain-containing protein</fullName>
    </recommendedName>
</protein>